<dbReference type="AlphaFoldDB" id="A0A4Y2TJR7"/>
<keyword evidence="2" id="KW-1185">Reference proteome</keyword>
<reference evidence="1 2" key="1">
    <citation type="journal article" date="2019" name="Sci. Rep.">
        <title>Orb-weaving spider Araneus ventricosus genome elucidates the spidroin gene catalogue.</title>
        <authorList>
            <person name="Kono N."/>
            <person name="Nakamura H."/>
            <person name="Ohtoshi R."/>
            <person name="Moran D.A.P."/>
            <person name="Shinohara A."/>
            <person name="Yoshida Y."/>
            <person name="Fujiwara M."/>
            <person name="Mori M."/>
            <person name="Tomita M."/>
            <person name="Arakawa K."/>
        </authorList>
    </citation>
    <scope>NUCLEOTIDE SEQUENCE [LARGE SCALE GENOMIC DNA]</scope>
</reference>
<accession>A0A4Y2TJR7</accession>
<gene>
    <name evidence="1" type="ORF">AVEN_51373_1</name>
</gene>
<sequence>MWFKLKLNAFRPSSVFWRKGWIAVHEIGGDWNTTGKETPTADPSQAFCGSGKDVLPLKDVDVPSQDQHALIRDTLPWLTNYFGQDAQSNCSLTGW</sequence>
<dbReference type="EMBL" id="BGPR01028976">
    <property type="protein sequence ID" value="GBO00472.1"/>
    <property type="molecule type" value="Genomic_DNA"/>
</dbReference>
<name>A0A4Y2TJR7_ARAVE</name>
<dbReference type="Proteomes" id="UP000499080">
    <property type="component" value="Unassembled WGS sequence"/>
</dbReference>
<organism evidence="1 2">
    <name type="scientific">Araneus ventricosus</name>
    <name type="common">Orbweaver spider</name>
    <name type="synonym">Epeira ventricosa</name>
    <dbReference type="NCBI Taxonomy" id="182803"/>
    <lineage>
        <taxon>Eukaryota</taxon>
        <taxon>Metazoa</taxon>
        <taxon>Ecdysozoa</taxon>
        <taxon>Arthropoda</taxon>
        <taxon>Chelicerata</taxon>
        <taxon>Arachnida</taxon>
        <taxon>Araneae</taxon>
        <taxon>Araneomorphae</taxon>
        <taxon>Entelegynae</taxon>
        <taxon>Araneoidea</taxon>
        <taxon>Araneidae</taxon>
        <taxon>Araneus</taxon>
    </lineage>
</organism>
<evidence type="ECO:0000313" key="1">
    <source>
        <dbReference type="EMBL" id="GBO00472.1"/>
    </source>
</evidence>
<protein>
    <submittedName>
        <fullName evidence="1">Uncharacterized protein</fullName>
    </submittedName>
</protein>
<comment type="caution">
    <text evidence="1">The sequence shown here is derived from an EMBL/GenBank/DDBJ whole genome shotgun (WGS) entry which is preliminary data.</text>
</comment>
<proteinExistence type="predicted"/>
<evidence type="ECO:0000313" key="2">
    <source>
        <dbReference type="Proteomes" id="UP000499080"/>
    </source>
</evidence>